<sequence length="164" mass="18105">MPRGSASAMNETKAIAGLRRGLSRIVDLIHTVELRLWRKIESRTITSDGGSHETIRILLMKKNDDEAHETIRIPLISKKSDEGVDIAETGRLRTLESSLIGGFQATTTTYEAEPMTVHQPRETSQEKNARLASVDAPLLRQMTTVVTIDDPAGGMITGTRPDRK</sequence>
<evidence type="ECO:0000313" key="1">
    <source>
        <dbReference type="EMBL" id="KAF1817580.1"/>
    </source>
</evidence>
<accession>A0A6G1GI91</accession>
<gene>
    <name evidence="1 3" type="ORF">P152DRAFT_454161</name>
</gene>
<dbReference type="AlphaFoldDB" id="A0A6G1GI91"/>
<reference evidence="3" key="3">
    <citation type="submission" date="2025-04" db="UniProtKB">
        <authorList>
            <consortium name="RefSeq"/>
        </authorList>
    </citation>
    <scope>IDENTIFICATION</scope>
    <source>
        <strain evidence="3">CBS 781.70</strain>
    </source>
</reference>
<reference evidence="3" key="2">
    <citation type="submission" date="2020-04" db="EMBL/GenBank/DDBJ databases">
        <authorList>
            <consortium name="NCBI Genome Project"/>
        </authorList>
    </citation>
    <scope>NUCLEOTIDE SEQUENCE</scope>
    <source>
        <strain evidence="3">CBS 781.70</strain>
    </source>
</reference>
<dbReference type="Proteomes" id="UP000504638">
    <property type="component" value="Unplaced"/>
</dbReference>
<proteinExistence type="predicted"/>
<dbReference type="RefSeq" id="XP_033539211.1">
    <property type="nucleotide sequence ID" value="XM_033678539.1"/>
</dbReference>
<evidence type="ECO:0000313" key="3">
    <source>
        <dbReference type="RefSeq" id="XP_033539211.1"/>
    </source>
</evidence>
<name>A0A6G1GI91_9PEZI</name>
<dbReference type="EMBL" id="ML975149">
    <property type="protein sequence ID" value="KAF1817580.1"/>
    <property type="molecule type" value="Genomic_DNA"/>
</dbReference>
<protein>
    <submittedName>
        <fullName evidence="1 3">Uncharacterized protein</fullName>
    </submittedName>
</protein>
<dbReference type="GeneID" id="54419109"/>
<evidence type="ECO:0000313" key="2">
    <source>
        <dbReference type="Proteomes" id="UP000504638"/>
    </source>
</evidence>
<keyword evidence="2" id="KW-1185">Reference proteome</keyword>
<organism evidence="1">
    <name type="scientific">Eremomyces bilateralis CBS 781.70</name>
    <dbReference type="NCBI Taxonomy" id="1392243"/>
    <lineage>
        <taxon>Eukaryota</taxon>
        <taxon>Fungi</taxon>
        <taxon>Dikarya</taxon>
        <taxon>Ascomycota</taxon>
        <taxon>Pezizomycotina</taxon>
        <taxon>Dothideomycetes</taxon>
        <taxon>Dothideomycetes incertae sedis</taxon>
        <taxon>Eremomycetales</taxon>
        <taxon>Eremomycetaceae</taxon>
        <taxon>Eremomyces</taxon>
    </lineage>
</organism>
<reference evidence="1 3" key="1">
    <citation type="submission" date="2020-01" db="EMBL/GenBank/DDBJ databases">
        <authorList>
            <consortium name="DOE Joint Genome Institute"/>
            <person name="Haridas S."/>
            <person name="Albert R."/>
            <person name="Binder M."/>
            <person name="Bloem J."/>
            <person name="Labutti K."/>
            <person name="Salamov A."/>
            <person name="Andreopoulos B."/>
            <person name="Baker S.E."/>
            <person name="Barry K."/>
            <person name="Bills G."/>
            <person name="Bluhm B.H."/>
            <person name="Cannon C."/>
            <person name="Castanera R."/>
            <person name="Culley D.E."/>
            <person name="Daum C."/>
            <person name="Ezra D."/>
            <person name="Gonzalez J.B."/>
            <person name="Henrissat B."/>
            <person name="Kuo A."/>
            <person name="Liang C."/>
            <person name="Lipzen A."/>
            <person name="Lutzoni F."/>
            <person name="Magnuson J."/>
            <person name="Mondo S."/>
            <person name="Nolan M."/>
            <person name="Ohm R."/>
            <person name="Pangilinan J."/>
            <person name="Park H.-J."/>
            <person name="Ramirez L."/>
            <person name="Alfaro M."/>
            <person name="Sun H."/>
            <person name="Tritt A."/>
            <person name="Yoshinaga Y."/>
            <person name="Zwiers L.-H."/>
            <person name="Turgeon B.G."/>
            <person name="Goodwin S.B."/>
            <person name="Spatafora J.W."/>
            <person name="Crous P.W."/>
            <person name="Grigoriev I.V."/>
        </authorList>
    </citation>
    <scope>NUCLEOTIDE SEQUENCE</scope>
    <source>
        <strain evidence="1 3">CBS 781.70</strain>
    </source>
</reference>